<sequence length="243" mass="27490">MAGGGGKYRHLGRKSSHRQALLRNLVTSLFENESITTTWHKAKEAQRLADKLITLGKKNSEASRRRALEIFYKPHSIIPKLFGPLRERYADRPGGYTRVLRIEPKQKYEYYSVPKGDKGAVPERKPHDQAPSAILELVDGPKDMRFAMTARTVQRQREIGTGQVNELTKLNMEKVTRFRRGGIDALEEAIRKLQIGDKKGAAKIVQSIEDQEVESESKVALDEARRSEEEAAVVAQKVESLKK</sequence>
<dbReference type="GO" id="GO:0006412">
    <property type="term" value="P:translation"/>
    <property type="evidence" value="ECO:0007669"/>
    <property type="project" value="InterPro"/>
</dbReference>
<dbReference type="PROSITE" id="PS01167">
    <property type="entry name" value="RIBOSOMAL_L17"/>
    <property type="match status" value="1"/>
</dbReference>
<dbReference type="SUPFAM" id="SSF64263">
    <property type="entry name" value="Prokaryotic ribosomal protein L17"/>
    <property type="match status" value="1"/>
</dbReference>
<comment type="caution">
    <text evidence="9">The sequence shown here is derived from an EMBL/GenBank/DDBJ whole genome shotgun (WGS) entry which is preliminary data.</text>
</comment>
<comment type="similarity">
    <text evidence="2 8">Belongs to the bacterial ribosomal protein bL17 family.</text>
</comment>
<evidence type="ECO:0000313" key="10">
    <source>
        <dbReference type="Proteomes" id="UP000191285"/>
    </source>
</evidence>
<dbReference type="OrthoDB" id="275000at2759"/>
<evidence type="ECO:0000256" key="5">
    <source>
        <dbReference type="ARBA" id="ARBA00023274"/>
    </source>
</evidence>
<gene>
    <name evidence="9" type="ORF">PENSTE_c026G02065</name>
</gene>
<evidence type="ECO:0000256" key="2">
    <source>
        <dbReference type="ARBA" id="ARBA00008777"/>
    </source>
</evidence>
<evidence type="ECO:0000256" key="1">
    <source>
        <dbReference type="ARBA" id="ARBA00004173"/>
    </source>
</evidence>
<protein>
    <recommendedName>
        <fullName evidence="6">Large ribosomal subunit protein bL17m</fullName>
    </recommendedName>
</protein>
<proteinExistence type="inferred from homology"/>
<keyword evidence="10" id="KW-1185">Reference proteome</keyword>
<dbReference type="InterPro" id="IPR047859">
    <property type="entry name" value="Ribosomal_bL17_CS"/>
</dbReference>
<evidence type="ECO:0000256" key="7">
    <source>
        <dbReference type="ARBA" id="ARBA00037226"/>
    </source>
</evidence>
<dbReference type="FunFam" id="3.90.1030.10:FF:000005">
    <property type="entry name" value="Probable 50S ribosomal protein L17"/>
    <property type="match status" value="1"/>
</dbReference>
<evidence type="ECO:0000256" key="8">
    <source>
        <dbReference type="RuleBase" id="RU000660"/>
    </source>
</evidence>
<dbReference type="AlphaFoldDB" id="A0A1V6SPI1"/>
<accession>A0A1V6SPI1</accession>
<dbReference type="PANTHER" id="PTHR14413">
    <property type="entry name" value="RIBOSOMAL PROTEIN L17"/>
    <property type="match status" value="1"/>
</dbReference>
<dbReference type="Pfam" id="PF01196">
    <property type="entry name" value="Ribosomal_L17"/>
    <property type="match status" value="1"/>
</dbReference>
<name>A0A1V6SPI1_9EURO</name>
<reference evidence="10" key="1">
    <citation type="journal article" date="2017" name="Nat. Microbiol.">
        <title>Global analysis of biosynthetic gene clusters reveals vast potential of secondary metabolite production in Penicillium species.</title>
        <authorList>
            <person name="Nielsen J.C."/>
            <person name="Grijseels S."/>
            <person name="Prigent S."/>
            <person name="Ji B."/>
            <person name="Dainat J."/>
            <person name="Nielsen K.F."/>
            <person name="Frisvad J.C."/>
            <person name="Workman M."/>
            <person name="Nielsen J."/>
        </authorList>
    </citation>
    <scope>NUCLEOTIDE SEQUENCE [LARGE SCALE GENOMIC DNA]</scope>
    <source>
        <strain evidence="10">IBT 24891</strain>
    </source>
</reference>
<dbReference type="InterPro" id="IPR036373">
    <property type="entry name" value="Ribosomal_bL17_sf"/>
</dbReference>
<dbReference type="Proteomes" id="UP000191285">
    <property type="component" value="Unassembled WGS sequence"/>
</dbReference>
<dbReference type="EMBL" id="MLKD01000026">
    <property type="protein sequence ID" value="OQE15896.1"/>
    <property type="molecule type" value="Genomic_DNA"/>
</dbReference>
<evidence type="ECO:0000313" key="9">
    <source>
        <dbReference type="EMBL" id="OQE15896.1"/>
    </source>
</evidence>
<dbReference type="GO" id="GO:0005762">
    <property type="term" value="C:mitochondrial large ribosomal subunit"/>
    <property type="evidence" value="ECO:0007669"/>
    <property type="project" value="TreeGrafter"/>
</dbReference>
<dbReference type="STRING" id="303698.A0A1V6SPI1"/>
<evidence type="ECO:0000256" key="3">
    <source>
        <dbReference type="ARBA" id="ARBA00022980"/>
    </source>
</evidence>
<evidence type="ECO:0000256" key="4">
    <source>
        <dbReference type="ARBA" id="ARBA00023128"/>
    </source>
</evidence>
<dbReference type="NCBIfam" id="TIGR00059">
    <property type="entry name" value="L17"/>
    <property type="match status" value="1"/>
</dbReference>
<keyword evidence="5 8" id="KW-0687">Ribonucleoprotein</keyword>
<dbReference type="PANTHER" id="PTHR14413:SF16">
    <property type="entry name" value="LARGE RIBOSOMAL SUBUNIT PROTEIN BL17M"/>
    <property type="match status" value="1"/>
</dbReference>
<comment type="subcellular location">
    <subcellularLocation>
        <location evidence="1">Mitochondrion</location>
    </subcellularLocation>
</comment>
<keyword evidence="4" id="KW-0496">Mitochondrion</keyword>
<dbReference type="InterPro" id="IPR000456">
    <property type="entry name" value="Ribosomal_bL17"/>
</dbReference>
<keyword evidence="3 8" id="KW-0689">Ribosomal protein</keyword>
<evidence type="ECO:0000256" key="6">
    <source>
        <dbReference type="ARBA" id="ARBA00035290"/>
    </source>
</evidence>
<dbReference type="GO" id="GO:0003735">
    <property type="term" value="F:structural constituent of ribosome"/>
    <property type="evidence" value="ECO:0007669"/>
    <property type="project" value="InterPro"/>
</dbReference>
<dbReference type="Gene3D" id="3.90.1030.10">
    <property type="entry name" value="Ribosomal protein L17"/>
    <property type="match status" value="1"/>
</dbReference>
<organism evidence="9 10">
    <name type="scientific">Penicillium steckii</name>
    <dbReference type="NCBI Taxonomy" id="303698"/>
    <lineage>
        <taxon>Eukaryota</taxon>
        <taxon>Fungi</taxon>
        <taxon>Dikarya</taxon>
        <taxon>Ascomycota</taxon>
        <taxon>Pezizomycotina</taxon>
        <taxon>Eurotiomycetes</taxon>
        <taxon>Eurotiomycetidae</taxon>
        <taxon>Eurotiales</taxon>
        <taxon>Aspergillaceae</taxon>
        <taxon>Penicillium</taxon>
    </lineage>
</organism>
<comment type="function">
    <text evidence="7">Component of the mitochondrial ribosome (mitoribosome), a dedicated translation machinery responsible for the synthesis of mitochondrial genome-encoded proteins, including at least some of the essential transmembrane subunits of the mitochondrial respiratory chain. The mitoribosomes are attached to the mitochondrial inner membrane and translation products are cotranslationally integrated into the membrane.</text>
</comment>